<evidence type="ECO:0000313" key="2">
    <source>
        <dbReference type="Proteomes" id="UP001230649"/>
    </source>
</evidence>
<comment type="caution">
    <text evidence="1">The sequence shown here is derived from an EMBL/GenBank/DDBJ whole genome shotgun (WGS) entry which is preliminary data.</text>
</comment>
<dbReference type="EMBL" id="JASBWS010000043">
    <property type="protein sequence ID" value="KAJ9106566.1"/>
    <property type="molecule type" value="Genomic_DNA"/>
</dbReference>
<organism evidence="1 2">
    <name type="scientific">Naganishia adeliensis</name>
    <dbReference type="NCBI Taxonomy" id="92952"/>
    <lineage>
        <taxon>Eukaryota</taxon>
        <taxon>Fungi</taxon>
        <taxon>Dikarya</taxon>
        <taxon>Basidiomycota</taxon>
        <taxon>Agaricomycotina</taxon>
        <taxon>Tremellomycetes</taxon>
        <taxon>Filobasidiales</taxon>
        <taxon>Filobasidiaceae</taxon>
        <taxon>Naganishia</taxon>
    </lineage>
</organism>
<reference evidence="1" key="1">
    <citation type="submission" date="2023-04" db="EMBL/GenBank/DDBJ databases">
        <title>Draft Genome sequencing of Naganishia species isolated from polar environments using Oxford Nanopore Technology.</title>
        <authorList>
            <person name="Leo P."/>
            <person name="Venkateswaran K."/>
        </authorList>
    </citation>
    <scope>NUCLEOTIDE SEQUENCE</scope>
    <source>
        <strain evidence="1">MNA-CCFEE 5262</strain>
    </source>
</reference>
<keyword evidence="2" id="KW-1185">Reference proteome</keyword>
<proteinExistence type="predicted"/>
<gene>
    <name evidence="1" type="ORF">QFC20_004058</name>
</gene>
<sequence length="374" mass="41546">MAPTTSSMTSITMGLQRRTVPSLKDGIPSRDTAQTWTSITPDIWINGGANVTDEWTFCQTVGKERCGPLLEDHYANFITNATIDKLATVDVNTVRIPTIYAAWVDVPGSKLYRGDQLKYLREVTDYAISTYGMHVIIDLHSLPGGVNSLEIGEAFGHSYWWYNLTNFDYSLQAIDGVLDFIQSSAAPNQFTIAPINEPCESIANFATPQSVSYPDGTNYVTAYMKAVYAKMQAVNPNLWLMQNDGFAGASRWTPYWNTTDKWMLDVHVYYFPVEGVQGASIPGLICQEAIGRRADGFNVFVGEFSLQALLNNTLNGRQAAYESQVRAFQQYLSGGTFWTARFDGYRPVNGEGTQNDCWGLSKLLDEGMPSILLV</sequence>
<evidence type="ECO:0000313" key="1">
    <source>
        <dbReference type="EMBL" id="KAJ9106566.1"/>
    </source>
</evidence>
<accession>A0ACC2W584</accession>
<name>A0ACC2W584_9TREE</name>
<dbReference type="Proteomes" id="UP001230649">
    <property type="component" value="Unassembled WGS sequence"/>
</dbReference>
<protein>
    <submittedName>
        <fullName evidence="1">Uncharacterized protein</fullName>
    </submittedName>
</protein>